<dbReference type="PROSITE" id="PS50043">
    <property type="entry name" value="HTH_LUXR_2"/>
    <property type="match status" value="1"/>
</dbReference>
<dbReference type="GO" id="GO:0000160">
    <property type="term" value="P:phosphorelay signal transduction system"/>
    <property type="evidence" value="ECO:0007669"/>
    <property type="project" value="InterPro"/>
</dbReference>
<dbReference type="Gene3D" id="1.10.10.10">
    <property type="entry name" value="Winged helix-like DNA-binding domain superfamily/Winged helix DNA-binding domain"/>
    <property type="match status" value="1"/>
</dbReference>
<name>A0A494XNM1_9BURK</name>
<accession>A0A494XNM1</accession>
<dbReference type="PROSITE" id="PS00622">
    <property type="entry name" value="HTH_LUXR_1"/>
    <property type="match status" value="1"/>
</dbReference>
<evidence type="ECO:0000259" key="6">
    <source>
        <dbReference type="PROSITE" id="PS50110"/>
    </source>
</evidence>
<feature type="domain" description="HTH luxR-type" evidence="5">
    <location>
        <begin position="136"/>
        <end position="201"/>
    </location>
</feature>
<sequence length="201" mass="22604">MNRRPTIYIVDDDAQILWLYQQILQELDATVHVFVSAREFLDSYAPGSAECLICDLRMPDISGLDVQRELREIGAAIPVIFASAYSEVPAVVEAVKAGAFDFVEKPVDGLQFRDKVRKALDHSRALGSRRMDAQAQQSRLASLTPKEREIAEFVISGLSSRKISEKLGISIRTVQNHRARIAEKLQLDSTIDLVRLFYGDR</sequence>
<dbReference type="Pfam" id="PF00072">
    <property type="entry name" value="Response_reg"/>
    <property type="match status" value="1"/>
</dbReference>
<dbReference type="GO" id="GO:0006355">
    <property type="term" value="P:regulation of DNA-templated transcription"/>
    <property type="evidence" value="ECO:0007669"/>
    <property type="project" value="InterPro"/>
</dbReference>
<dbReference type="Proteomes" id="UP000270342">
    <property type="component" value="Unassembled WGS sequence"/>
</dbReference>
<dbReference type="PROSITE" id="PS50110">
    <property type="entry name" value="RESPONSE_REGULATORY"/>
    <property type="match status" value="1"/>
</dbReference>
<dbReference type="RefSeq" id="WP_121088942.1">
    <property type="nucleotide sequence ID" value="NZ_RBZU01000010.1"/>
</dbReference>
<dbReference type="SMART" id="SM00421">
    <property type="entry name" value="HTH_LUXR"/>
    <property type="match status" value="1"/>
</dbReference>
<dbReference type="EMBL" id="RBZU01000010">
    <property type="protein sequence ID" value="RKP49684.1"/>
    <property type="molecule type" value="Genomic_DNA"/>
</dbReference>
<evidence type="ECO:0000256" key="1">
    <source>
        <dbReference type="ARBA" id="ARBA00023015"/>
    </source>
</evidence>
<dbReference type="CDD" id="cd06170">
    <property type="entry name" value="LuxR_C_like"/>
    <property type="match status" value="1"/>
</dbReference>
<evidence type="ECO:0000313" key="7">
    <source>
        <dbReference type="EMBL" id="RKP49684.1"/>
    </source>
</evidence>
<dbReference type="OrthoDB" id="8964771at2"/>
<dbReference type="PANTHER" id="PTHR44688">
    <property type="entry name" value="DNA-BINDING TRANSCRIPTIONAL ACTIVATOR DEVR_DOSR"/>
    <property type="match status" value="1"/>
</dbReference>
<dbReference type="SUPFAM" id="SSF52172">
    <property type="entry name" value="CheY-like"/>
    <property type="match status" value="1"/>
</dbReference>
<comment type="caution">
    <text evidence="7">The sequence shown here is derived from an EMBL/GenBank/DDBJ whole genome shotgun (WGS) entry which is preliminary data.</text>
</comment>
<feature type="domain" description="Response regulatory" evidence="6">
    <location>
        <begin position="6"/>
        <end position="120"/>
    </location>
</feature>
<dbReference type="PRINTS" id="PR00038">
    <property type="entry name" value="HTHLUXR"/>
</dbReference>
<keyword evidence="4" id="KW-0597">Phosphoprotein</keyword>
<keyword evidence="8" id="KW-1185">Reference proteome</keyword>
<evidence type="ECO:0000256" key="3">
    <source>
        <dbReference type="ARBA" id="ARBA00023163"/>
    </source>
</evidence>
<dbReference type="InterPro" id="IPR011006">
    <property type="entry name" value="CheY-like_superfamily"/>
</dbReference>
<evidence type="ECO:0000313" key="8">
    <source>
        <dbReference type="Proteomes" id="UP000270342"/>
    </source>
</evidence>
<dbReference type="Gene3D" id="3.40.50.2300">
    <property type="match status" value="1"/>
</dbReference>
<gene>
    <name evidence="7" type="ORF">D7S86_20575</name>
</gene>
<keyword evidence="2 7" id="KW-0238">DNA-binding</keyword>
<dbReference type="InterPro" id="IPR016032">
    <property type="entry name" value="Sig_transdc_resp-reg_C-effctor"/>
</dbReference>
<dbReference type="GO" id="GO:0003677">
    <property type="term" value="F:DNA binding"/>
    <property type="evidence" value="ECO:0007669"/>
    <property type="project" value="UniProtKB-KW"/>
</dbReference>
<keyword evidence="1" id="KW-0805">Transcription regulation</keyword>
<keyword evidence="3" id="KW-0804">Transcription</keyword>
<feature type="modified residue" description="4-aspartylphosphate" evidence="4">
    <location>
        <position position="55"/>
    </location>
</feature>
<dbReference type="InterPro" id="IPR001789">
    <property type="entry name" value="Sig_transdc_resp-reg_receiver"/>
</dbReference>
<reference evidence="7 8" key="1">
    <citation type="submission" date="2018-10" db="EMBL/GenBank/DDBJ databases">
        <title>Robbsia sp. DHC34, isolated from soil.</title>
        <authorList>
            <person name="Gao Z.-H."/>
            <person name="Qiu L.-H."/>
        </authorList>
    </citation>
    <scope>NUCLEOTIDE SEQUENCE [LARGE SCALE GENOMIC DNA]</scope>
    <source>
        <strain evidence="7 8">DHC34</strain>
    </source>
</reference>
<dbReference type="InterPro" id="IPR036388">
    <property type="entry name" value="WH-like_DNA-bd_sf"/>
</dbReference>
<organism evidence="7 8">
    <name type="scientific">Pararobbsia silviterrae</name>
    <dbReference type="NCBI Taxonomy" id="1792498"/>
    <lineage>
        <taxon>Bacteria</taxon>
        <taxon>Pseudomonadati</taxon>
        <taxon>Pseudomonadota</taxon>
        <taxon>Betaproteobacteria</taxon>
        <taxon>Burkholderiales</taxon>
        <taxon>Burkholderiaceae</taxon>
        <taxon>Pararobbsia</taxon>
    </lineage>
</organism>
<evidence type="ECO:0000256" key="4">
    <source>
        <dbReference type="PROSITE-ProRule" id="PRU00169"/>
    </source>
</evidence>
<protein>
    <submittedName>
        <fullName evidence="7">DNA-binding response regulator</fullName>
    </submittedName>
</protein>
<dbReference type="SMART" id="SM00448">
    <property type="entry name" value="REC"/>
    <property type="match status" value="1"/>
</dbReference>
<dbReference type="PANTHER" id="PTHR44688:SF16">
    <property type="entry name" value="DNA-BINDING TRANSCRIPTIONAL ACTIVATOR DEVR_DOSR"/>
    <property type="match status" value="1"/>
</dbReference>
<proteinExistence type="predicted"/>
<dbReference type="SUPFAM" id="SSF46894">
    <property type="entry name" value="C-terminal effector domain of the bipartite response regulators"/>
    <property type="match status" value="1"/>
</dbReference>
<dbReference type="InterPro" id="IPR000792">
    <property type="entry name" value="Tscrpt_reg_LuxR_C"/>
</dbReference>
<dbReference type="Pfam" id="PF00196">
    <property type="entry name" value="GerE"/>
    <property type="match status" value="1"/>
</dbReference>
<evidence type="ECO:0000259" key="5">
    <source>
        <dbReference type="PROSITE" id="PS50043"/>
    </source>
</evidence>
<dbReference type="AlphaFoldDB" id="A0A494XNM1"/>
<evidence type="ECO:0000256" key="2">
    <source>
        <dbReference type="ARBA" id="ARBA00023125"/>
    </source>
</evidence>